<name>A0A8J6CGI6_DIALT</name>
<evidence type="ECO:0000313" key="3">
    <source>
        <dbReference type="Proteomes" id="UP000751190"/>
    </source>
</evidence>
<feature type="compositionally biased region" description="Basic and acidic residues" evidence="1">
    <location>
        <begin position="61"/>
        <end position="70"/>
    </location>
</feature>
<protein>
    <submittedName>
        <fullName evidence="2">Uncharacterized protein</fullName>
    </submittedName>
</protein>
<dbReference type="Proteomes" id="UP000751190">
    <property type="component" value="Unassembled WGS sequence"/>
</dbReference>
<accession>A0A8J6CGI6</accession>
<keyword evidence="3" id="KW-1185">Reference proteome</keyword>
<dbReference type="EMBL" id="JAGTXO010000007">
    <property type="protein sequence ID" value="KAG8466748.1"/>
    <property type="molecule type" value="Genomic_DNA"/>
</dbReference>
<reference evidence="2" key="1">
    <citation type="submission" date="2021-05" db="EMBL/GenBank/DDBJ databases">
        <title>The genome of the haptophyte Pavlova lutheri (Diacronema luteri, Pavlovales) - a model for lipid biosynthesis in eukaryotic algae.</title>
        <authorList>
            <person name="Hulatt C.J."/>
            <person name="Posewitz M.C."/>
        </authorList>
    </citation>
    <scope>NUCLEOTIDE SEQUENCE</scope>
    <source>
        <strain evidence="2">NIVA-4/92</strain>
    </source>
</reference>
<evidence type="ECO:0000256" key="1">
    <source>
        <dbReference type="SAM" id="MobiDB-lite"/>
    </source>
</evidence>
<proteinExistence type="predicted"/>
<gene>
    <name evidence="2" type="ORF">KFE25_008127</name>
</gene>
<feature type="region of interest" description="Disordered" evidence="1">
    <location>
        <begin position="45"/>
        <end position="71"/>
    </location>
</feature>
<organism evidence="2 3">
    <name type="scientific">Diacronema lutheri</name>
    <name type="common">Unicellular marine alga</name>
    <name type="synonym">Monochrysis lutheri</name>
    <dbReference type="NCBI Taxonomy" id="2081491"/>
    <lineage>
        <taxon>Eukaryota</taxon>
        <taxon>Haptista</taxon>
        <taxon>Haptophyta</taxon>
        <taxon>Pavlovophyceae</taxon>
        <taxon>Pavlovales</taxon>
        <taxon>Pavlovaceae</taxon>
        <taxon>Diacronema</taxon>
    </lineage>
</organism>
<comment type="caution">
    <text evidence="2">The sequence shown here is derived from an EMBL/GenBank/DDBJ whole genome shotgun (WGS) entry which is preliminary data.</text>
</comment>
<dbReference type="AlphaFoldDB" id="A0A8J6CGI6"/>
<sequence>MAGDRIEAARWEPDAPHTYESFRRLLKLPPSAEPGLIDVLAAIADDGDGASGPADPLSKPAEQREIRTVADEEPLADGVVRDLLDGFESLQSDNFVRDSVDDPRDLAASPACCAPATSAGARAEDAVIAFTGGGDDMPDLLPW</sequence>
<evidence type="ECO:0000313" key="2">
    <source>
        <dbReference type="EMBL" id="KAG8466748.1"/>
    </source>
</evidence>